<dbReference type="PANTHER" id="PTHR42855:SF2">
    <property type="entry name" value="DRUG RESISTANCE ABC TRANSPORTER,ATP-BINDING PROTEIN"/>
    <property type="match status" value="1"/>
</dbReference>
<dbReference type="EMBL" id="VWXL01000077">
    <property type="protein sequence ID" value="MVB11907.1"/>
    <property type="molecule type" value="Genomic_DNA"/>
</dbReference>
<accession>A0A6N8I2B4</accession>
<dbReference type="CDD" id="cd03221">
    <property type="entry name" value="ABCF_EF-3"/>
    <property type="match status" value="2"/>
</dbReference>
<dbReference type="GO" id="GO:0003677">
    <property type="term" value="F:DNA binding"/>
    <property type="evidence" value="ECO:0007669"/>
    <property type="project" value="InterPro"/>
</dbReference>
<organism evidence="6 7">
    <name type="scientific">Caproicibacter fermentans</name>
    <dbReference type="NCBI Taxonomy" id="2576756"/>
    <lineage>
        <taxon>Bacteria</taxon>
        <taxon>Bacillati</taxon>
        <taxon>Bacillota</taxon>
        <taxon>Clostridia</taxon>
        <taxon>Eubacteriales</taxon>
        <taxon>Acutalibacteraceae</taxon>
        <taxon>Caproicibacter</taxon>
    </lineage>
</organism>
<dbReference type="InterPro" id="IPR032524">
    <property type="entry name" value="ABC_tran_C"/>
</dbReference>
<dbReference type="InterPro" id="IPR003593">
    <property type="entry name" value="AAA+_ATPase"/>
</dbReference>
<feature type="domain" description="ABC transporter" evidence="5">
    <location>
        <begin position="330"/>
        <end position="543"/>
    </location>
</feature>
<dbReference type="SMART" id="SM00382">
    <property type="entry name" value="AAA"/>
    <property type="match status" value="2"/>
</dbReference>
<gene>
    <name evidence="6" type="primary">yheS_2</name>
    <name evidence="6" type="ORF">CAFE_26360</name>
</gene>
<evidence type="ECO:0000256" key="2">
    <source>
        <dbReference type="ARBA" id="ARBA00022741"/>
    </source>
</evidence>
<dbReference type="Pfam" id="PF00005">
    <property type="entry name" value="ABC_tran"/>
    <property type="match status" value="2"/>
</dbReference>
<evidence type="ECO:0000256" key="1">
    <source>
        <dbReference type="ARBA" id="ARBA00022737"/>
    </source>
</evidence>
<comment type="caution">
    <text evidence="6">The sequence shown here is derived from an EMBL/GenBank/DDBJ whole genome shotgun (WGS) entry which is preliminary data.</text>
</comment>
<reference evidence="6 7" key="1">
    <citation type="submission" date="2019-09" db="EMBL/GenBank/DDBJ databases">
        <title>Genome sequence of Clostridium sp. EA1.</title>
        <authorList>
            <person name="Poehlein A."/>
            <person name="Bengelsdorf F.R."/>
            <person name="Daniel R."/>
        </authorList>
    </citation>
    <scope>NUCLEOTIDE SEQUENCE [LARGE SCALE GENOMIC DNA]</scope>
    <source>
        <strain evidence="6 7">EA1</strain>
    </source>
</reference>
<dbReference type="PANTHER" id="PTHR42855">
    <property type="entry name" value="ABC TRANSPORTER ATP-BINDING SUBUNIT"/>
    <property type="match status" value="1"/>
</dbReference>
<dbReference type="InterPro" id="IPR037118">
    <property type="entry name" value="Val-tRNA_synth_C_sf"/>
</dbReference>
<dbReference type="GO" id="GO:0016887">
    <property type="term" value="F:ATP hydrolysis activity"/>
    <property type="evidence" value="ECO:0007669"/>
    <property type="project" value="InterPro"/>
</dbReference>
<dbReference type="Gene3D" id="3.40.50.300">
    <property type="entry name" value="P-loop containing nucleotide triphosphate hydrolases"/>
    <property type="match status" value="2"/>
</dbReference>
<feature type="domain" description="ABC transporter" evidence="5">
    <location>
        <begin position="4"/>
        <end position="266"/>
    </location>
</feature>
<proteinExistence type="predicted"/>
<keyword evidence="4" id="KW-0175">Coiled coil</keyword>
<dbReference type="AlphaFoldDB" id="A0A6N8I2B4"/>
<dbReference type="InterPro" id="IPR027417">
    <property type="entry name" value="P-loop_NTPase"/>
</dbReference>
<dbReference type="PROSITE" id="PS00211">
    <property type="entry name" value="ABC_TRANSPORTER_1"/>
    <property type="match status" value="2"/>
</dbReference>
<dbReference type="FunFam" id="3.40.50.300:FF:000011">
    <property type="entry name" value="Putative ABC transporter ATP-binding component"/>
    <property type="match status" value="1"/>
</dbReference>
<evidence type="ECO:0000256" key="3">
    <source>
        <dbReference type="ARBA" id="ARBA00022840"/>
    </source>
</evidence>
<keyword evidence="2" id="KW-0547">Nucleotide-binding</keyword>
<dbReference type="Pfam" id="PF16326">
    <property type="entry name" value="ABC_tran_CTD"/>
    <property type="match status" value="1"/>
</dbReference>
<protein>
    <submittedName>
        <fullName evidence="6">Putative ABC transporter ATP-binding protein YheS</fullName>
    </submittedName>
</protein>
<dbReference type="Proteomes" id="UP000469440">
    <property type="component" value="Unassembled WGS sequence"/>
</dbReference>
<dbReference type="FunFam" id="3.40.50.300:FF:000309">
    <property type="entry name" value="ABC transporter ATP-binding protein"/>
    <property type="match status" value="1"/>
</dbReference>
<evidence type="ECO:0000259" key="5">
    <source>
        <dbReference type="PROSITE" id="PS50893"/>
    </source>
</evidence>
<keyword evidence="1" id="KW-0677">Repeat</keyword>
<dbReference type="InterPro" id="IPR017871">
    <property type="entry name" value="ABC_transporter-like_CS"/>
</dbReference>
<dbReference type="SUPFAM" id="SSF52540">
    <property type="entry name" value="P-loop containing nucleoside triphosphate hydrolases"/>
    <property type="match status" value="2"/>
</dbReference>
<dbReference type="InterPro" id="IPR003439">
    <property type="entry name" value="ABC_transporter-like_ATP-bd"/>
</dbReference>
<dbReference type="InterPro" id="IPR051309">
    <property type="entry name" value="ABCF_ATPase"/>
</dbReference>
<keyword evidence="7" id="KW-1185">Reference proteome</keyword>
<dbReference type="InterPro" id="IPR032781">
    <property type="entry name" value="ABC_tran_Xtn"/>
</dbReference>
<dbReference type="Gene3D" id="1.10.287.380">
    <property type="entry name" value="Valyl-tRNA synthetase, C-terminal domain"/>
    <property type="match status" value="1"/>
</dbReference>
<dbReference type="OrthoDB" id="9801441at2"/>
<dbReference type="RefSeq" id="WP_156990923.1">
    <property type="nucleotide sequence ID" value="NZ_VWXL01000077.1"/>
</dbReference>
<dbReference type="Pfam" id="PF12848">
    <property type="entry name" value="ABC_tran_Xtn"/>
    <property type="match status" value="1"/>
</dbReference>
<sequence>MGYLSIGNLEKSFGTQVVLSDISFEIQENDHVGLIGSNGSGKTTLFRLITGELSPDAGTISAAGKTTLGYMEQHVCRDLDRSALDEVLTVFSALLAQEHELQKIERILLNGSAENVDSLIDRQTVLNERFIADGGLTFRSRARSALLGLGFDEEQTATPIGRLSGGQRAKLQLAKLLLSGANLMLLDEPTNHLDLASVEWLEDFLRSSKAAFLVISHDRYFLDRVTNRTFELKNHKLRLYKGSYTSYLEQKENNDLSVSRQYENTRKEISRLEGIVAQQRRWNREKNIKTAESKQKMINRLEQTLVKPDAQENTLCFRFGINVRSGNDVLTAKDLSLSFGDNLLFQNVSFEIYRGNRVFLIGPNGCGKTSLIKVLLGQLSPDSGSFRLGTGVKIGYYDQLQTGLRPEKRVIDEIWDYYPQMTETQVRSALAVFLYQGEDVFKQVSALSGGERARILLLRLMLSRDNFLLLDEPTNHLDLPSCEALESALEDYEGTLLIISHDRYFINKTANRIFALKTDGLEDCGANYQEYLDKIKNEQTAAPARESEMENDYKRKKKQGAALRKQKATILRLEKEIDQNEKIIADLEEKLAEPETASDYQAAMELANQINSLKSENENLFEEWSGLSQQEEA</sequence>
<feature type="coiled-coil region" evidence="4">
    <location>
        <begin position="563"/>
        <end position="623"/>
    </location>
</feature>
<dbReference type="GO" id="GO:0005524">
    <property type="term" value="F:ATP binding"/>
    <property type="evidence" value="ECO:0007669"/>
    <property type="project" value="UniProtKB-KW"/>
</dbReference>
<evidence type="ECO:0000313" key="6">
    <source>
        <dbReference type="EMBL" id="MVB11907.1"/>
    </source>
</evidence>
<name>A0A6N8I2B4_9FIRM</name>
<evidence type="ECO:0000313" key="7">
    <source>
        <dbReference type="Proteomes" id="UP000469440"/>
    </source>
</evidence>
<keyword evidence="3 6" id="KW-0067">ATP-binding</keyword>
<evidence type="ECO:0000256" key="4">
    <source>
        <dbReference type="SAM" id="Coils"/>
    </source>
</evidence>
<dbReference type="PROSITE" id="PS50893">
    <property type="entry name" value="ABC_TRANSPORTER_2"/>
    <property type="match status" value="2"/>
</dbReference>